<evidence type="ECO:0000256" key="7">
    <source>
        <dbReference type="ARBA" id="ARBA00023170"/>
    </source>
</evidence>
<keyword evidence="8" id="KW-0807">Transducer</keyword>
<evidence type="ECO:0000256" key="6">
    <source>
        <dbReference type="ARBA" id="ARBA00023136"/>
    </source>
</evidence>
<name>A0A6V7KB76_9HYME</name>
<dbReference type="EMBL" id="CADCXW020000026">
    <property type="protein sequence ID" value="CAD1561004.1"/>
    <property type="molecule type" value="Genomic_DNA"/>
</dbReference>
<proteinExistence type="predicted"/>
<organism evidence="10">
    <name type="scientific">Bracon brevicornis</name>
    <dbReference type="NCBI Taxonomy" id="1563983"/>
    <lineage>
        <taxon>Eukaryota</taxon>
        <taxon>Metazoa</taxon>
        <taxon>Ecdysozoa</taxon>
        <taxon>Arthropoda</taxon>
        <taxon>Hexapoda</taxon>
        <taxon>Insecta</taxon>
        <taxon>Pterygota</taxon>
        <taxon>Neoptera</taxon>
        <taxon>Endopterygota</taxon>
        <taxon>Hymenoptera</taxon>
        <taxon>Apocrita</taxon>
        <taxon>Ichneumonoidea</taxon>
        <taxon>Braconidae</taxon>
        <taxon>Braconinae</taxon>
        <taxon>Bracon</taxon>
    </lineage>
</organism>
<evidence type="ECO:0000256" key="3">
    <source>
        <dbReference type="ARBA" id="ARBA00022692"/>
    </source>
</evidence>
<feature type="transmembrane region" description="Helical" evidence="9">
    <location>
        <begin position="12"/>
        <end position="34"/>
    </location>
</feature>
<evidence type="ECO:0008006" key="11">
    <source>
        <dbReference type="Google" id="ProtNLM"/>
    </source>
</evidence>
<keyword evidence="4" id="KW-0552">Olfaction</keyword>
<accession>A0A6V7KB76</accession>
<dbReference type="GO" id="GO:0004984">
    <property type="term" value="F:olfactory receptor activity"/>
    <property type="evidence" value="ECO:0007669"/>
    <property type="project" value="InterPro"/>
</dbReference>
<keyword evidence="2" id="KW-0716">Sensory transduction</keyword>
<keyword evidence="5 9" id="KW-1133">Transmembrane helix</keyword>
<dbReference type="GO" id="GO:0016020">
    <property type="term" value="C:membrane"/>
    <property type="evidence" value="ECO:0007669"/>
    <property type="project" value="UniProtKB-SubCell"/>
</dbReference>
<keyword evidence="7" id="KW-0675">Receptor</keyword>
<dbReference type="GO" id="GO:0007165">
    <property type="term" value="P:signal transduction"/>
    <property type="evidence" value="ECO:0007669"/>
    <property type="project" value="UniProtKB-KW"/>
</dbReference>
<dbReference type="GO" id="GO:0005549">
    <property type="term" value="F:odorant binding"/>
    <property type="evidence" value="ECO:0007669"/>
    <property type="project" value="InterPro"/>
</dbReference>
<feature type="transmembrane region" description="Helical" evidence="9">
    <location>
        <begin position="158"/>
        <end position="179"/>
    </location>
</feature>
<evidence type="ECO:0000256" key="2">
    <source>
        <dbReference type="ARBA" id="ARBA00022606"/>
    </source>
</evidence>
<evidence type="ECO:0000256" key="5">
    <source>
        <dbReference type="ARBA" id="ARBA00022989"/>
    </source>
</evidence>
<keyword evidence="6 9" id="KW-0472">Membrane</keyword>
<dbReference type="AlphaFoldDB" id="A0A6V7KB76"/>
<comment type="subcellular location">
    <subcellularLocation>
        <location evidence="1">Membrane</location>
        <topology evidence="1">Multi-pass membrane protein</topology>
    </subcellularLocation>
</comment>
<dbReference type="Pfam" id="PF02949">
    <property type="entry name" value="7tm_6"/>
    <property type="match status" value="1"/>
</dbReference>
<evidence type="ECO:0000256" key="1">
    <source>
        <dbReference type="ARBA" id="ARBA00004141"/>
    </source>
</evidence>
<dbReference type="InterPro" id="IPR004117">
    <property type="entry name" value="7tm6_olfct_rcpt"/>
</dbReference>
<evidence type="ECO:0000313" key="10">
    <source>
        <dbReference type="EMBL" id="CAD1561004.1"/>
    </source>
</evidence>
<evidence type="ECO:0000256" key="9">
    <source>
        <dbReference type="SAM" id="Phobius"/>
    </source>
</evidence>
<evidence type="ECO:0000256" key="8">
    <source>
        <dbReference type="ARBA" id="ARBA00023224"/>
    </source>
</evidence>
<reference evidence="10" key="1">
    <citation type="submission" date="2020-07" db="EMBL/GenBank/DDBJ databases">
        <authorList>
            <person name="Ferguson B K."/>
        </authorList>
    </citation>
    <scope>NUCLEOTIDE SEQUENCE</scope>
    <source>
        <strain evidence="10">L06</strain>
    </source>
</reference>
<keyword evidence="3 9" id="KW-0812">Transmembrane</keyword>
<gene>
    <name evidence="10" type="ORF">BBRV_LOCUS73828</name>
</gene>
<protein>
    <recommendedName>
        <fullName evidence="11">Odorant receptor</fullName>
    </recommendedName>
</protein>
<sequence length="181" mass="21002">MMVDRAKFCDILAKSTYVMSMIPLFAYILNMIMLNKQDEAYDGSSNSSADKSTFMYLLPDGCAYERFVDNLALNYIINFNQVIQMTILIGTTIICDSYYVTITLHLCEQCEILKMAFEKLGIMGGYEENRFYFRCLVVRHQHLMMIAETLEHVYNEIILLQMLGMLLVFNISGINYRLIVK</sequence>
<evidence type="ECO:0000256" key="4">
    <source>
        <dbReference type="ARBA" id="ARBA00022725"/>
    </source>
</evidence>